<feature type="compositionally biased region" description="Acidic residues" evidence="1">
    <location>
        <begin position="13"/>
        <end position="28"/>
    </location>
</feature>
<accession>A0A3R7HFP7</accession>
<dbReference type="RefSeq" id="WP_120246882.1">
    <property type="nucleotide sequence ID" value="NZ_RAPO01000009.1"/>
</dbReference>
<proteinExistence type="predicted"/>
<sequence>MSLVIMLAGCSSDEIEDTTNEATNEEDGNTTTEAANGLEGDADAEEMDPEDNELIPSIEYIDDSSEMEWYADPDWNDDYDTTIISVDRSVYINFAVTKYESPAQAESEIQGWAALLSESADISHLSDAADAFLGEHSGFTAKMFRWKDIIGETIVVPESPETRSDNEMIAKEFSNIVVTYWKNELG</sequence>
<organism evidence="2 3">
    <name type="scientific">Halopiger aswanensis</name>
    <dbReference type="NCBI Taxonomy" id="148449"/>
    <lineage>
        <taxon>Archaea</taxon>
        <taxon>Methanobacteriati</taxon>
        <taxon>Methanobacteriota</taxon>
        <taxon>Stenosarchaea group</taxon>
        <taxon>Halobacteria</taxon>
        <taxon>Halobacteriales</taxon>
        <taxon>Natrialbaceae</taxon>
        <taxon>Halopiger</taxon>
    </lineage>
</organism>
<comment type="caution">
    <text evidence="2">The sequence shown here is derived from an EMBL/GenBank/DDBJ whole genome shotgun (WGS) entry which is preliminary data.</text>
</comment>
<reference evidence="2 3" key="1">
    <citation type="submission" date="2018-09" db="EMBL/GenBank/DDBJ databases">
        <title>Genomic Encyclopedia of Archaeal and Bacterial Type Strains, Phase II (KMG-II): from individual species to whole genera.</title>
        <authorList>
            <person name="Goeker M."/>
        </authorList>
    </citation>
    <scope>NUCLEOTIDE SEQUENCE [LARGE SCALE GENOMIC DNA]</scope>
    <source>
        <strain evidence="2 3">DSM 13151</strain>
    </source>
</reference>
<name>A0A3R7HFP7_9EURY</name>
<keyword evidence="3" id="KW-1185">Reference proteome</keyword>
<evidence type="ECO:0000313" key="2">
    <source>
        <dbReference type="EMBL" id="RKD86282.1"/>
    </source>
</evidence>
<evidence type="ECO:0000256" key="1">
    <source>
        <dbReference type="SAM" id="MobiDB-lite"/>
    </source>
</evidence>
<dbReference type="AlphaFoldDB" id="A0A3R7HFP7"/>
<dbReference type="Proteomes" id="UP000283805">
    <property type="component" value="Unassembled WGS sequence"/>
</dbReference>
<gene>
    <name evidence="2" type="ORF">ATJ93_4610</name>
</gene>
<dbReference type="EMBL" id="RAPO01000009">
    <property type="protein sequence ID" value="RKD86282.1"/>
    <property type="molecule type" value="Genomic_DNA"/>
</dbReference>
<evidence type="ECO:0000313" key="3">
    <source>
        <dbReference type="Proteomes" id="UP000283805"/>
    </source>
</evidence>
<feature type="region of interest" description="Disordered" evidence="1">
    <location>
        <begin position="12"/>
        <end position="49"/>
    </location>
</feature>
<protein>
    <submittedName>
        <fullName evidence="2">Uncharacterized protein</fullName>
    </submittedName>
</protein>
<feature type="compositionally biased region" description="Acidic residues" evidence="1">
    <location>
        <begin position="40"/>
        <end position="49"/>
    </location>
</feature>